<dbReference type="SUPFAM" id="SSF101912">
    <property type="entry name" value="Sema domain"/>
    <property type="match status" value="1"/>
</dbReference>
<protein>
    <submittedName>
        <fullName evidence="2">Uncharacterized protein</fullName>
    </submittedName>
</protein>
<evidence type="ECO:0000313" key="2">
    <source>
        <dbReference type="WBParaSite" id="PDA_v2.g12252.t1"/>
    </source>
</evidence>
<proteinExistence type="predicted"/>
<accession>A0A914P323</accession>
<dbReference type="AlphaFoldDB" id="A0A914P323"/>
<name>A0A914P323_9BILA</name>
<dbReference type="Proteomes" id="UP000887578">
    <property type="component" value="Unplaced"/>
</dbReference>
<sequence length="230" mass="26505">MECSICKIKYTFKGTCTILETFQMESVNAQSMHELLILRVVHNKQNSSYYSYKFENGTYESIGKKYDQPADFKSLYSFSSGNYLYFVNEVKREDISSCLNETNMSQLNSDILITQVCNNDYSDEILSHMEITVSCGENNNTASKSYAKNDIIYRNIHQNKVTGVTYLQKLGQLLIAFVDSPNVSFLCKINIETIEAEFCKTWNYCQNNFTNDITDIHKLDKLTIQSKETN</sequence>
<keyword evidence="1" id="KW-1185">Reference proteome</keyword>
<dbReference type="InterPro" id="IPR036352">
    <property type="entry name" value="Semap_dom_sf"/>
</dbReference>
<dbReference type="WBParaSite" id="PDA_v2.g12252.t1">
    <property type="protein sequence ID" value="PDA_v2.g12252.t1"/>
    <property type="gene ID" value="PDA_v2.g12252"/>
</dbReference>
<reference evidence="2" key="1">
    <citation type="submission" date="2022-11" db="UniProtKB">
        <authorList>
            <consortium name="WormBaseParasite"/>
        </authorList>
    </citation>
    <scope>IDENTIFICATION</scope>
</reference>
<organism evidence="1 2">
    <name type="scientific">Panagrolaimus davidi</name>
    <dbReference type="NCBI Taxonomy" id="227884"/>
    <lineage>
        <taxon>Eukaryota</taxon>
        <taxon>Metazoa</taxon>
        <taxon>Ecdysozoa</taxon>
        <taxon>Nematoda</taxon>
        <taxon>Chromadorea</taxon>
        <taxon>Rhabditida</taxon>
        <taxon>Tylenchina</taxon>
        <taxon>Panagrolaimomorpha</taxon>
        <taxon>Panagrolaimoidea</taxon>
        <taxon>Panagrolaimidae</taxon>
        <taxon>Panagrolaimus</taxon>
    </lineage>
</organism>
<evidence type="ECO:0000313" key="1">
    <source>
        <dbReference type="Proteomes" id="UP000887578"/>
    </source>
</evidence>